<dbReference type="Proteomes" id="UP001321700">
    <property type="component" value="Unassembled WGS sequence"/>
</dbReference>
<name>A0ABU3KJQ9_9BURK</name>
<dbReference type="Pfam" id="PF13460">
    <property type="entry name" value="NAD_binding_10"/>
    <property type="match status" value="1"/>
</dbReference>
<dbReference type="EMBL" id="JAVBIK010000001">
    <property type="protein sequence ID" value="MDT7518014.1"/>
    <property type="molecule type" value="Genomic_DNA"/>
</dbReference>
<dbReference type="InterPro" id="IPR036291">
    <property type="entry name" value="NAD(P)-bd_dom_sf"/>
</dbReference>
<sequence length="321" mass="33850">MKNIFVLGGTGFVGRHVVQKLVKQGYTVTVATRRAANARELQTLPTVTVAELNVHNPAALQQALAGHDAVVNLVAILHGTEAAFQRVHVDLPANLARAAVAAGVPRLVHISALGANPQQPDAAPSRYLRSKSRGELALSHPALAVSVLRPSVIFGAEDKFLNMFAKLQQVFPFMPLAGAHARFQPVWVEDVATAVVRLIQARAAAGATGVWEACGPQVYTLGALVKGAGMWAGIAEGRSRPVIPLPEWAGRLQAAMMQLAPGEPLMSGDNLDSMKVDNVASGLEAGLSDLGIQAAALEPIAMDYLQRGLPGHGLLGLRRRV</sequence>
<dbReference type="CDD" id="cd05271">
    <property type="entry name" value="NDUFA9_like_SDR_a"/>
    <property type="match status" value="1"/>
</dbReference>
<dbReference type="PANTHER" id="PTHR12126">
    <property type="entry name" value="NADH-UBIQUINONE OXIDOREDUCTASE 39 KDA SUBUNIT-RELATED"/>
    <property type="match status" value="1"/>
</dbReference>
<dbReference type="PANTHER" id="PTHR12126:SF11">
    <property type="entry name" value="NADH DEHYDROGENASE [UBIQUINONE] 1 ALPHA SUBCOMPLEX SUBUNIT 9, MITOCHONDRIAL"/>
    <property type="match status" value="1"/>
</dbReference>
<dbReference type="InterPro" id="IPR016040">
    <property type="entry name" value="NAD(P)-bd_dom"/>
</dbReference>
<evidence type="ECO:0000313" key="2">
    <source>
        <dbReference type="EMBL" id="MDT7518014.1"/>
    </source>
</evidence>
<evidence type="ECO:0000259" key="1">
    <source>
        <dbReference type="Pfam" id="PF13460"/>
    </source>
</evidence>
<feature type="domain" description="NAD(P)-binding" evidence="1">
    <location>
        <begin position="8"/>
        <end position="152"/>
    </location>
</feature>
<dbReference type="RefSeq" id="WP_313873798.1">
    <property type="nucleotide sequence ID" value="NZ_JAVBIK010000001.1"/>
</dbReference>
<organism evidence="2 3">
    <name type="scientific">Rhodoferax potami</name>
    <dbReference type="NCBI Taxonomy" id="3068338"/>
    <lineage>
        <taxon>Bacteria</taxon>
        <taxon>Pseudomonadati</taxon>
        <taxon>Pseudomonadota</taxon>
        <taxon>Betaproteobacteria</taxon>
        <taxon>Burkholderiales</taxon>
        <taxon>Comamonadaceae</taxon>
        <taxon>Rhodoferax</taxon>
    </lineage>
</organism>
<keyword evidence="3" id="KW-1185">Reference proteome</keyword>
<evidence type="ECO:0000313" key="3">
    <source>
        <dbReference type="Proteomes" id="UP001321700"/>
    </source>
</evidence>
<gene>
    <name evidence="2" type="ORF">RAE19_04575</name>
</gene>
<proteinExistence type="predicted"/>
<dbReference type="Gene3D" id="3.40.50.720">
    <property type="entry name" value="NAD(P)-binding Rossmann-like Domain"/>
    <property type="match status" value="1"/>
</dbReference>
<accession>A0ABU3KJQ9</accession>
<protein>
    <submittedName>
        <fullName evidence="2">Complex I NDUFA9 subunit family protein</fullName>
    </submittedName>
</protein>
<dbReference type="InterPro" id="IPR051207">
    <property type="entry name" value="ComplexI_NDUFA9_subunit"/>
</dbReference>
<reference evidence="2 3" key="1">
    <citation type="submission" date="2023-08" db="EMBL/GenBank/DDBJ databases">
        <title>Rhodoferax potami sp. nov. and Rhodoferax mekongensis sp. nov., isolated from the Mekong River in Thailand.</title>
        <authorList>
            <person name="Kitikhun S."/>
            <person name="Charoenyingcharoen P."/>
            <person name="Siriarchawattana P."/>
            <person name="Likhitrattanapisal S."/>
            <person name="Nilsakha T."/>
            <person name="Chanpet A."/>
            <person name="Rattanawaree P."/>
            <person name="Ingsriswang S."/>
        </authorList>
    </citation>
    <scope>NUCLEOTIDE SEQUENCE [LARGE SCALE GENOMIC DNA]</scope>
    <source>
        <strain evidence="2 3">TBRC 17660</strain>
    </source>
</reference>
<comment type="caution">
    <text evidence="2">The sequence shown here is derived from an EMBL/GenBank/DDBJ whole genome shotgun (WGS) entry which is preliminary data.</text>
</comment>
<dbReference type="SUPFAM" id="SSF51735">
    <property type="entry name" value="NAD(P)-binding Rossmann-fold domains"/>
    <property type="match status" value="1"/>
</dbReference>